<comment type="similarity">
    <text evidence="2">Belongs to the DsbD family.</text>
</comment>
<feature type="transmembrane region" description="Helical" evidence="6">
    <location>
        <begin position="49"/>
        <end position="69"/>
    </location>
</feature>
<feature type="transmembrane region" description="Helical" evidence="6">
    <location>
        <begin position="81"/>
        <end position="98"/>
    </location>
</feature>
<feature type="transmembrane region" description="Helical" evidence="6">
    <location>
        <begin position="6"/>
        <end position="28"/>
    </location>
</feature>
<keyword evidence="3 6" id="KW-0812">Transmembrane</keyword>
<evidence type="ECO:0000256" key="3">
    <source>
        <dbReference type="ARBA" id="ARBA00022692"/>
    </source>
</evidence>
<dbReference type="PANTHER" id="PTHR31272">
    <property type="entry name" value="CYTOCHROME C-TYPE BIOGENESIS PROTEIN HI_1454-RELATED"/>
    <property type="match status" value="1"/>
</dbReference>
<dbReference type="Pfam" id="PF02683">
    <property type="entry name" value="DsbD_TM"/>
    <property type="match status" value="1"/>
</dbReference>
<feature type="transmembrane region" description="Helical" evidence="6">
    <location>
        <begin position="258"/>
        <end position="277"/>
    </location>
</feature>
<dbReference type="AlphaFoldDB" id="A0A381RLQ1"/>
<organism evidence="8">
    <name type="scientific">marine metagenome</name>
    <dbReference type="NCBI Taxonomy" id="408172"/>
    <lineage>
        <taxon>unclassified sequences</taxon>
        <taxon>metagenomes</taxon>
        <taxon>ecological metagenomes</taxon>
    </lineage>
</organism>
<evidence type="ECO:0000256" key="4">
    <source>
        <dbReference type="ARBA" id="ARBA00022989"/>
    </source>
</evidence>
<keyword evidence="5 6" id="KW-0472">Membrane</keyword>
<reference evidence="8" key="1">
    <citation type="submission" date="2018-05" db="EMBL/GenBank/DDBJ databases">
        <authorList>
            <person name="Lanie J.A."/>
            <person name="Ng W.-L."/>
            <person name="Kazmierczak K.M."/>
            <person name="Andrzejewski T.M."/>
            <person name="Davidsen T.M."/>
            <person name="Wayne K.J."/>
            <person name="Tettelin H."/>
            <person name="Glass J.I."/>
            <person name="Rusch D."/>
            <person name="Podicherti R."/>
            <person name="Tsui H.-C.T."/>
            <person name="Winkler M.E."/>
        </authorList>
    </citation>
    <scope>NUCLEOTIDE SEQUENCE</scope>
</reference>
<dbReference type="PANTHER" id="PTHR31272:SF4">
    <property type="entry name" value="CYTOCHROME C-TYPE BIOGENESIS PROTEIN HI_1454-RELATED"/>
    <property type="match status" value="1"/>
</dbReference>
<evidence type="ECO:0000256" key="2">
    <source>
        <dbReference type="ARBA" id="ARBA00006143"/>
    </source>
</evidence>
<dbReference type="EMBL" id="UINC01001853">
    <property type="protein sequence ID" value="SUZ89953.1"/>
    <property type="molecule type" value="Genomic_DNA"/>
</dbReference>
<feature type="transmembrane region" description="Helical" evidence="6">
    <location>
        <begin position="330"/>
        <end position="350"/>
    </location>
</feature>
<dbReference type="GO" id="GO:0016020">
    <property type="term" value="C:membrane"/>
    <property type="evidence" value="ECO:0007669"/>
    <property type="project" value="UniProtKB-SubCell"/>
</dbReference>
<evidence type="ECO:0000256" key="5">
    <source>
        <dbReference type="ARBA" id="ARBA00023136"/>
    </source>
</evidence>
<dbReference type="InterPro" id="IPR051790">
    <property type="entry name" value="Cytochrome_c-biogenesis_DsbD"/>
</dbReference>
<evidence type="ECO:0000313" key="8">
    <source>
        <dbReference type="EMBL" id="SUZ89953.1"/>
    </source>
</evidence>
<evidence type="ECO:0000256" key="1">
    <source>
        <dbReference type="ARBA" id="ARBA00004141"/>
    </source>
</evidence>
<feature type="domain" description="Cytochrome C biogenesis protein transmembrane" evidence="7">
    <location>
        <begin position="3"/>
        <end position="106"/>
    </location>
</feature>
<feature type="transmembrane region" description="Helical" evidence="6">
    <location>
        <begin position="200"/>
        <end position="218"/>
    </location>
</feature>
<protein>
    <recommendedName>
        <fullName evidence="7">Cytochrome C biogenesis protein transmembrane domain-containing protein</fullName>
    </recommendedName>
</protein>
<sequence>VPFTLGVVTAINPCGFAMLPTWLGYFLGRDTADRHARPEQVVRAVSVSLTLSAAFVILFGTLGLAVNSITSEATIADKTPWVTVVLGLCFVPYGLALLTGRQVRIPFFKPGRGPRDREFWSVVGFGASYAVVSVSCSAPIFLLHVAGSFGRDGIVDGIAVYLAYAAGMAAVITSLTLSLALARGGLARHLRRLLPHVDRIGALALLLGGTYLIVYGIYEIRILGNPTIGSNPIVDAVTDLQSHLTNWAVGIGGLRLGLALWLVVATLVVWGIGPALIGRARHVAQLSLLTAWVVAEGLVHGGDLVVLPVGRLAVTWPARVGNWVDQPWRWATPLEALATALVALVAYGVVRGAMVRHRQ</sequence>
<feature type="transmembrane region" description="Helical" evidence="6">
    <location>
        <begin position="289"/>
        <end position="310"/>
    </location>
</feature>
<keyword evidence="4 6" id="KW-1133">Transmembrane helix</keyword>
<feature type="transmembrane region" description="Helical" evidence="6">
    <location>
        <begin position="158"/>
        <end position="180"/>
    </location>
</feature>
<dbReference type="GO" id="GO:0017004">
    <property type="term" value="P:cytochrome complex assembly"/>
    <property type="evidence" value="ECO:0007669"/>
    <property type="project" value="InterPro"/>
</dbReference>
<accession>A0A381RLQ1</accession>
<evidence type="ECO:0000259" key="7">
    <source>
        <dbReference type="Pfam" id="PF02683"/>
    </source>
</evidence>
<name>A0A381RLQ1_9ZZZZ</name>
<evidence type="ECO:0000256" key="6">
    <source>
        <dbReference type="SAM" id="Phobius"/>
    </source>
</evidence>
<dbReference type="InterPro" id="IPR003834">
    <property type="entry name" value="Cyt_c_assmbl_TM_dom"/>
</dbReference>
<feature type="non-terminal residue" evidence="8">
    <location>
        <position position="1"/>
    </location>
</feature>
<proteinExistence type="inferred from homology"/>
<comment type="subcellular location">
    <subcellularLocation>
        <location evidence="1">Membrane</location>
        <topology evidence="1">Multi-pass membrane protein</topology>
    </subcellularLocation>
</comment>
<gene>
    <name evidence="8" type="ORF">METZ01_LOCUS42807</name>
</gene>
<feature type="transmembrane region" description="Helical" evidence="6">
    <location>
        <begin position="119"/>
        <end position="146"/>
    </location>
</feature>